<dbReference type="AlphaFoldDB" id="A0A8T2YCX3"/>
<dbReference type="EMBL" id="JACEGQ020000007">
    <property type="protein sequence ID" value="KAH8502910.1"/>
    <property type="molecule type" value="Genomic_DNA"/>
</dbReference>
<protein>
    <submittedName>
        <fullName evidence="1">Uncharacterized protein</fullName>
    </submittedName>
</protein>
<organism evidence="1 2">
    <name type="scientific">Populus deltoides</name>
    <name type="common">Eastern poplar</name>
    <name type="synonym">Eastern cottonwood</name>
    <dbReference type="NCBI Taxonomy" id="3696"/>
    <lineage>
        <taxon>Eukaryota</taxon>
        <taxon>Viridiplantae</taxon>
        <taxon>Streptophyta</taxon>
        <taxon>Embryophyta</taxon>
        <taxon>Tracheophyta</taxon>
        <taxon>Spermatophyta</taxon>
        <taxon>Magnoliopsida</taxon>
        <taxon>eudicotyledons</taxon>
        <taxon>Gunneridae</taxon>
        <taxon>Pentapetalae</taxon>
        <taxon>rosids</taxon>
        <taxon>fabids</taxon>
        <taxon>Malpighiales</taxon>
        <taxon>Salicaceae</taxon>
        <taxon>Saliceae</taxon>
        <taxon>Populus</taxon>
    </lineage>
</organism>
<name>A0A8T2YCX3_POPDE</name>
<gene>
    <name evidence="1" type="ORF">H0E87_014282</name>
</gene>
<keyword evidence="2" id="KW-1185">Reference proteome</keyword>
<proteinExistence type="predicted"/>
<evidence type="ECO:0000313" key="1">
    <source>
        <dbReference type="EMBL" id="KAH8502910.1"/>
    </source>
</evidence>
<sequence>MFLNFDGIGDLTRSTIPSRLWSTYDRFSEWPIFIGSPIPSRLWSTYDRFSEWPIFTGNSVAFGKRVLSAQEIDSKALAYLKGFLEACAFRESTIRSYSWVYEYERWWDVGWKQWNCRIWYFLSWKRRVSGWFLKERSSSLKHRLRRYYCFRQYRLPDQTGGSNLEMEAELVASLFCMQVSLEVLSSCKC</sequence>
<dbReference type="Proteomes" id="UP000807159">
    <property type="component" value="Chromosome 7"/>
</dbReference>
<reference evidence="1" key="1">
    <citation type="journal article" date="2021" name="J. Hered.">
        <title>Genome Assembly of Salicaceae Populus deltoides (Eastern Cottonwood) I-69 Based on Nanopore Sequencing and Hi-C Technologies.</title>
        <authorList>
            <person name="Bai S."/>
            <person name="Wu H."/>
            <person name="Zhang J."/>
            <person name="Pan Z."/>
            <person name="Zhao W."/>
            <person name="Li Z."/>
            <person name="Tong C."/>
        </authorList>
    </citation>
    <scope>NUCLEOTIDE SEQUENCE</scope>
    <source>
        <tissue evidence="1">Leaf</tissue>
    </source>
</reference>
<accession>A0A8T2YCX3</accession>
<evidence type="ECO:0000313" key="2">
    <source>
        <dbReference type="Proteomes" id="UP000807159"/>
    </source>
</evidence>
<comment type="caution">
    <text evidence="1">The sequence shown here is derived from an EMBL/GenBank/DDBJ whole genome shotgun (WGS) entry which is preliminary data.</text>
</comment>